<dbReference type="GeneID" id="9480831"/>
<dbReference type="EMBL" id="GU563431">
    <property type="protein sequence ID" value="ADD46349.1"/>
    <property type="molecule type" value="Genomic_DNA"/>
</dbReference>
<proteinExistence type="predicted"/>
<dbReference type="SUPFAM" id="SSF55282">
    <property type="entry name" value="RL5-like"/>
    <property type="match status" value="1"/>
</dbReference>
<geneLocation type="mitochondrion" evidence="1"/>
<gene>
    <name evidence="1" type="primary">rpl5</name>
    <name evidence="1" type="ORF">PROLAC_033</name>
    <name evidence="2" type="ORF">PROLAC_056</name>
</gene>
<keyword evidence="1" id="KW-0689">Ribosomal protein</keyword>
<dbReference type="RefSeq" id="YP_003795211.1">
    <property type="nucleotide sequence ID" value="NC_014338.1"/>
</dbReference>
<dbReference type="RefSeq" id="YP_003795233.1">
    <property type="nucleotide sequence ID" value="NC_014338.1"/>
</dbReference>
<dbReference type="GeneID" id="9480808"/>
<name>E2E9Z4_PROLC</name>
<keyword evidence="1" id="KW-0496">Mitochondrion</keyword>
<sequence length="180" mass="21771">MFSRNIYNYYYYNIVQFDLYLKCFCKNYMEIVKLKQIILYFNFKNTNDSISEKKKKLMCIFTSFLITNQFGKFISTQDIQKNKNKTYNLVSYKISLRKNTMFLFISYLFTFLSPNTLNFKYLKNNKNTFTYNLNNLFLFPEIYLNIYNFVLIRNETLNITFVTNSTNSSFLNLLISSFNI</sequence>
<dbReference type="GO" id="GO:0005840">
    <property type="term" value="C:ribosome"/>
    <property type="evidence" value="ECO:0007669"/>
    <property type="project" value="UniProtKB-KW"/>
</dbReference>
<evidence type="ECO:0000313" key="2">
    <source>
        <dbReference type="EMBL" id="ADD46371.1"/>
    </source>
</evidence>
<reference evidence="1" key="1">
    <citation type="journal article" date="2010" name="Genome Biol. Evol.">
        <title>A linear molecule with two large inverted repeats: the mitochondrial genome of the stramenopile Proteromonas lacertae.</title>
        <authorList>
            <person name="Perez-Brocal V."/>
            <person name="Shahar-Golan R."/>
            <person name="Clark C.G."/>
        </authorList>
    </citation>
    <scope>NUCLEOTIDE SEQUENCE</scope>
</reference>
<dbReference type="InterPro" id="IPR022803">
    <property type="entry name" value="Ribosomal_uL5_dom_sf"/>
</dbReference>
<dbReference type="AlphaFoldDB" id="E2E9Z4"/>
<evidence type="ECO:0000313" key="1">
    <source>
        <dbReference type="EMBL" id="ADD46349.1"/>
    </source>
</evidence>
<protein>
    <submittedName>
        <fullName evidence="1">Ribosomal protein L5</fullName>
    </submittedName>
</protein>
<dbReference type="Gene3D" id="3.30.1440.10">
    <property type="match status" value="1"/>
</dbReference>
<dbReference type="EMBL" id="GU563431">
    <property type="protein sequence ID" value="ADD46371.1"/>
    <property type="molecule type" value="Genomic_DNA"/>
</dbReference>
<keyword evidence="1" id="KW-0687">Ribonucleoprotein</keyword>
<organism evidence="1">
    <name type="scientific">Proteromonas lacertae</name>
    <name type="common">Stramenopile</name>
    <name type="synonym">Monocercomonoides lacertae</name>
    <dbReference type="NCBI Taxonomy" id="42746"/>
    <lineage>
        <taxon>Eukaryota</taxon>
        <taxon>Sar</taxon>
        <taxon>Stramenopiles</taxon>
        <taxon>Bigyra</taxon>
        <taxon>Opalozoa</taxon>
        <taxon>Opalinata</taxon>
        <taxon>Proteromonadidae</taxon>
        <taxon>Proteromonas</taxon>
    </lineage>
</organism>
<accession>E2E9Z4</accession>